<organism evidence="1 2">
    <name type="scientific">Entomophthora muscae</name>
    <dbReference type="NCBI Taxonomy" id="34485"/>
    <lineage>
        <taxon>Eukaryota</taxon>
        <taxon>Fungi</taxon>
        <taxon>Fungi incertae sedis</taxon>
        <taxon>Zoopagomycota</taxon>
        <taxon>Entomophthoromycotina</taxon>
        <taxon>Entomophthoromycetes</taxon>
        <taxon>Entomophthorales</taxon>
        <taxon>Entomophthoraceae</taxon>
        <taxon>Entomophthora</taxon>
    </lineage>
</organism>
<comment type="caution">
    <text evidence="1">The sequence shown here is derived from an EMBL/GenBank/DDBJ whole genome shotgun (WGS) entry which is preliminary data.</text>
</comment>
<protein>
    <submittedName>
        <fullName evidence="1">Uncharacterized protein</fullName>
    </submittedName>
</protein>
<accession>A0ACC2RIE1</accession>
<name>A0ACC2RIE1_9FUNG</name>
<dbReference type="EMBL" id="QTSX02007197">
    <property type="protein sequence ID" value="KAJ9049819.1"/>
    <property type="molecule type" value="Genomic_DNA"/>
</dbReference>
<evidence type="ECO:0000313" key="2">
    <source>
        <dbReference type="Proteomes" id="UP001165960"/>
    </source>
</evidence>
<reference evidence="1" key="1">
    <citation type="submission" date="2022-04" db="EMBL/GenBank/DDBJ databases">
        <title>Genome of the entomopathogenic fungus Entomophthora muscae.</title>
        <authorList>
            <person name="Elya C."/>
            <person name="Lovett B.R."/>
            <person name="Lee E."/>
            <person name="Macias A.M."/>
            <person name="Hajek A.E."/>
            <person name="De Bivort B.L."/>
            <person name="Kasson M.T."/>
            <person name="De Fine Licht H.H."/>
            <person name="Stajich J.E."/>
        </authorList>
    </citation>
    <scope>NUCLEOTIDE SEQUENCE</scope>
    <source>
        <strain evidence="1">Berkeley</strain>
    </source>
</reference>
<keyword evidence="2" id="KW-1185">Reference proteome</keyword>
<dbReference type="Proteomes" id="UP001165960">
    <property type="component" value="Unassembled WGS sequence"/>
</dbReference>
<proteinExistence type="predicted"/>
<evidence type="ECO:0000313" key="1">
    <source>
        <dbReference type="EMBL" id="KAJ9049819.1"/>
    </source>
</evidence>
<gene>
    <name evidence="1" type="ORF">DSO57_1020614</name>
</gene>
<sequence length="417" mass="47290">MLSIIQVLPLFLPNCNLNINICLPQNMYPKIIGYYTSWSIYDRNFLPTDVRVSKLTHINYAFAKIEDGKIAMSDPWADAEKPYCENENILGSYGQFNEPDGPVRKANPNIRVLISIGGWSFSQYFSVVASTHENRETFSKSVADFVEKYKFDGVDIDWEFPVVEGHEHNIRSPDDGKNFSLLVESLKKALGPKRTQYNESYLLTLATSAAPNSYNHLEIGKLARFVDWFNIMAYDFTGPWSDVCHHHCNLLTDTKNPNHLSADKAIYDYISSGARNDQIVLGVPFYGRGFSNVHCGTKESSRPHKNVGLGNSFKGLPSGKSEKGVFQFHELFQNHLTSIGETQGSSTLWHRIWNDELKSVNLWNSKTKEFISYEDNQSIAWKCYHVKSNGLGGIMIWELYGDHDGHLLDSVVQGFTC</sequence>